<feature type="domain" description="BioF2-like acetyltransferase" evidence="1">
    <location>
        <begin position="187"/>
        <end position="337"/>
    </location>
</feature>
<reference evidence="2 3" key="1">
    <citation type="submission" date="2018-05" db="EMBL/GenBank/DDBJ databases">
        <title>Leucothrix arctica sp. nov., isolated from Arctic seawater.</title>
        <authorList>
            <person name="Choi A."/>
            <person name="Baek K."/>
        </authorList>
    </citation>
    <scope>NUCLEOTIDE SEQUENCE [LARGE SCALE GENOMIC DNA]</scope>
    <source>
        <strain evidence="2 3">JCM 18388</strain>
    </source>
</reference>
<dbReference type="Gene3D" id="3.40.630.30">
    <property type="match status" value="1"/>
</dbReference>
<comment type="caution">
    <text evidence="2">The sequence shown here is derived from an EMBL/GenBank/DDBJ whole genome shotgun (WGS) entry which is preliminary data.</text>
</comment>
<dbReference type="RefSeq" id="WP_109839627.1">
    <property type="nucleotide sequence ID" value="NZ_QGKM01000087.1"/>
</dbReference>
<dbReference type="OrthoDB" id="9808976at2"/>
<dbReference type="InterPro" id="IPR038740">
    <property type="entry name" value="BioF2-like_GNAT_dom"/>
</dbReference>
<evidence type="ECO:0000313" key="3">
    <source>
        <dbReference type="Proteomes" id="UP000245539"/>
    </source>
</evidence>
<dbReference type="Proteomes" id="UP000245539">
    <property type="component" value="Unassembled WGS sequence"/>
</dbReference>
<dbReference type="Pfam" id="PF13480">
    <property type="entry name" value="Acetyltransf_6"/>
    <property type="match status" value="1"/>
</dbReference>
<name>A0A317C1Q0_9GAMM</name>
<dbReference type="InterPro" id="IPR016181">
    <property type="entry name" value="Acyl_CoA_acyltransferase"/>
</dbReference>
<dbReference type="AlphaFoldDB" id="A0A317C1Q0"/>
<keyword evidence="3" id="KW-1185">Reference proteome</keyword>
<dbReference type="EMBL" id="QGKM01000087">
    <property type="protein sequence ID" value="PWQ92478.1"/>
    <property type="molecule type" value="Genomic_DNA"/>
</dbReference>
<gene>
    <name evidence="2" type="ORF">DKW60_21010</name>
</gene>
<dbReference type="SUPFAM" id="SSF55729">
    <property type="entry name" value="Acyl-CoA N-acyltransferases (Nat)"/>
    <property type="match status" value="1"/>
</dbReference>
<accession>A0A317C1Q0</accession>
<protein>
    <recommendedName>
        <fullName evidence="1">BioF2-like acetyltransferase domain-containing protein</fullName>
    </recommendedName>
</protein>
<proteinExistence type="predicted"/>
<evidence type="ECO:0000259" key="1">
    <source>
        <dbReference type="Pfam" id="PF13480"/>
    </source>
</evidence>
<evidence type="ECO:0000313" key="2">
    <source>
        <dbReference type="EMBL" id="PWQ92478.1"/>
    </source>
</evidence>
<sequence length="380" mass="44454">MQNIELSCITDIDEFHSLRESWNTLNDRSANGTIFSSWEWLFSWWETYQHDADRQLFLLICRRDDALIGIAPLQILNHPKRYFPCSKQLMLLGTGETDGGLVLTEYLDLIIEPGLESRVTEEISNFLLEKQDMWQGATFQQLLADSHLSKLFGGQRLSIQSKTIDNGFRTLIDLPETYKDYLMSLRKKKRNNITRMYTRLQTEQDYVVDTITDGLDTDVAITELADLNRERRGQLEQPSAFECPNFEAFHRLVVKRLLPLDKVQIRILRIEGKAVAGLYSLIDGDIMHAYQSGFEAELGHRYALLTMMITQEISHCIEDPRLSQFNFMYSADENSYKLRYSAYTEPMYDLNYFPRNKRTDLYQFLHGPVKQRVKLLLKKR</sequence>
<organism evidence="2 3">
    <name type="scientific">Leucothrix pacifica</name>
    <dbReference type="NCBI Taxonomy" id="1247513"/>
    <lineage>
        <taxon>Bacteria</taxon>
        <taxon>Pseudomonadati</taxon>
        <taxon>Pseudomonadota</taxon>
        <taxon>Gammaproteobacteria</taxon>
        <taxon>Thiotrichales</taxon>
        <taxon>Thiotrichaceae</taxon>
        <taxon>Leucothrix</taxon>
    </lineage>
</organism>